<organism evidence="1 2">
    <name type="scientific">Leptospira noguchii str. 2001034031</name>
    <dbReference type="NCBI Taxonomy" id="1193053"/>
    <lineage>
        <taxon>Bacteria</taxon>
        <taxon>Pseudomonadati</taxon>
        <taxon>Spirochaetota</taxon>
        <taxon>Spirochaetia</taxon>
        <taxon>Leptospirales</taxon>
        <taxon>Leptospiraceae</taxon>
        <taxon>Leptospira</taxon>
    </lineage>
</organism>
<evidence type="ECO:0000313" key="2">
    <source>
        <dbReference type="Proteomes" id="UP000012138"/>
    </source>
</evidence>
<dbReference type="AlphaFoldDB" id="M6YE11"/>
<reference evidence="1 2" key="1">
    <citation type="submission" date="2013-01" db="EMBL/GenBank/DDBJ databases">
        <authorList>
            <person name="Harkins D.M."/>
            <person name="Durkin A.S."/>
            <person name="Brinkac L.M."/>
            <person name="Haft D.H."/>
            <person name="Selengut J.D."/>
            <person name="Sanka R."/>
            <person name="DePew J."/>
            <person name="Purushe J."/>
            <person name="Whelen A.C."/>
            <person name="Vinetz J.M."/>
            <person name="Sutton G.G."/>
            <person name="Nierman W.C."/>
            <person name="Fouts D.E."/>
        </authorList>
    </citation>
    <scope>NUCLEOTIDE SEQUENCE [LARGE SCALE GENOMIC DNA]</scope>
    <source>
        <strain evidence="1 2">2001034031</strain>
    </source>
</reference>
<sequence>SFEIPMEEEKGSAIQRLIQRLDLVSVPNLLNEINF</sequence>
<dbReference type="EMBL" id="AKXB02000141">
    <property type="protein sequence ID" value="EMO87894.1"/>
    <property type="molecule type" value="Genomic_DNA"/>
</dbReference>
<protein>
    <submittedName>
        <fullName evidence="1">Uncharacterized protein</fullName>
    </submittedName>
</protein>
<comment type="caution">
    <text evidence="1">The sequence shown here is derived from an EMBL/GenBank/DDBJ whole genome shotgun (WGS) entry which is preliminary data.</text>
</comment>
<accession>M6YE11</accession>
<dbReference type="Proteomes" id="UP000012138">
    <property type="component" value="Unassembled WGS sequence"/>
</dbReference>
<gene>
    <name evidence="1" type="ORF">LEP1GSC024_2712</name>
</gene>
<name>M6YE11_9LEPT</name>
<proteinExistence type="predicted"/>
<feature type="non-terminal residue" evidence="1">
    <location>
        <position position="1"/>
    </location>
</feature>
<evidence type="ECO:0000313" key="1">
    <source>
        <dbReference type="EMBL" id="EMO87894.1"/>
    </source>
</evidence>